<dbReference type="AlphaFoldDB" id="A0A0R3JQZ3"/>
<dbReference type="SUPFAM" id="SSF46955">
    <property type="entry name" value="Putative DNA-binding domain"/>
    <property type="match status" value="1"/>
</dbReference>
<evidence type="ECO:0000259" key="1">
    <source>
        <dbReference type="Pfam" id="PF12728"/>
    </source>
</evidence>
<gene>
    <name evidence="2" type="ORF">ABG79_02363</name>
</gene>
<proteinExistence type="predicted"/>
<dbReference type="OrthoDB" id="1655135at2"/>
<dbReference type="InterPro" id="IPR038148">
    <property type="entry name" value="Tn1545/Tn916_Xis"/>
</dbReference>
<dbReference type="Pfam" id="PF12728">
    <property type="entry name" value="HTH_17"/>
    <property type="match status" value="1"/>
</dbReference>
<dbReference type="STRING" id="908809.ABG79_02363"/>
<evidence type="ECO:0000313" key="2">
    <source>
        <dbReference type="EMBL" id="KRQ85849.1"/>
    </source>
</evidence>
<accession>A0A0R3JQZ3</accession>
<sequence length="76" mass="9070">MEQKQYEIYTDDALKEKIQRLTINIDEAAKLLGVSYNTMLNLVHRKDFPKIQAAKRRILIPREAFYKWVNETSWQG</sequence>
<protein>
    <submittedName>
        <fullName evidence="2">Helix-turn-helix domain protein</fullName>
    </submittedName>
</protein>
<feature type="domain" description="Helix-turn-helix" evidence="1">
    <location>
        <begin position="24"/>
        <end position="71"/>
    </location>
</feature>
<dbReference type="RefSeq" id="WP_057979642.1">
    <property type="nucleotide sequence ID" value="NZ_LKHP01000024.1"/>
</dbReference>
<dbReference type="NCBIfam" id="TIGR01764">
    <property type="entry name" value="excise"/>
    <property type="match status" value="1"/>
</dbReference>
<keyword evidence="3" id="KW-1185">Reference proteome</keyword>
<evidence type="ECO:0000313" key="3">
    <source>
        <dbReference type="Proteomes" id="UP000052015"/>
    </source>
</evidence>
<name>A0A0R3JQZ3_CALMK</name>
<dbReference type="InterPro" id="IPR041657">
    <property type="entry name" value="HTH_17"/>
</dbReference>
<organism evidence="2 3">
    <name type="scientific">Caloramator mitchellensis</name>
    <dbReference type="NCBI Taxonomy" id="908809"/>
    <lineage>
        <taxon>Bacteria</taxon>
        <taxon>Bacillati</taxon>
        <taxon>Bacillota</taxon>
        <taxon>Clostridia</taxon>
        <taxon>Eubacteriales</taxon>
        <taxon>Clostridiaceae</taxon>
        <taxon>Caloramator</taxon>
    </lineage>
</organism>
<dbReference type="InterPro" id="IPR009061">
    <property type="entry name" value="DNA-bd_dom_put_sf"/>
</dbReference>
<dbReference type="EMBL" id="LKHP01000024">
    <property type="protein sequence ID" value="KRQ85849.1"/>
    <property type="molecule type" value="Genomic_DNA"/>
</dbReference>
<dbReference type="Proteomes" id="UP000052015">
    <property type="component" value="Unassembled WGS sequence"/>
</dbReference>
<dbReference type="Gene3D" id="3.90.105.50">
    <property type="match status" value="1"/>
</dbReference>
<reference evidence="2 3" key="1">
    <citation type="submission" date="2015-09" db="EMBL/GenBank/DDBJ databases">
        <title>Draft genome sequence of a Caloramator mitchellensis, a moderate thermophile from the Great Artesian Basin of Australia.</title>
        <authorList>
            <person name="Patel B.K."/>
        </authorList>
    </citation>
    <scope>NUCLEOTIDE SEQUENCE [LARGE SCALE GENOMIC DNA]</scope>
    <source>
        <strain evidence="2 3">VF08</strain>
    </source>
</reference>
<dbReference type="InterPro" id="IPR010093">
    <property type="entry name" value="SinI_DNA-bd"/>
</dbReference>
<dbReference type="GO" id="GO:0003677">
    <property type="term" value="F:DNA binding"/>
    <property type="evidence" value="ECO:0007669"/>
    <property type="project" value="InterPro"/>
</dbReference>
<comment type="caution">
    <text evidence="2">The sequence shown here is derived from an EMBL/GenBank/DDBJ whole genome shotgun (WGS) entry which is preliminary data.</text>
</comment>